<evidence type="ECO:0000313" key="1">
    <source>
        <dbReference type="EMBL" id="JAH21164.1"/>
    </source>
</evidence>
<sequence>MGACSNLQPHLRYSLSSVQC</sequence>
<reference evidence="1" key="1">
    <citation type="submission" date="2014-11" db="EMBL/GenBank/DDBJ databases">
        <authorList>
            <person name="Amaro Gonzalez C."/>
        </authorList>
    </citation>
    <scope>NUCLEOTIDE SEQUENCE</scope>
</reference>
<protein>
    <submittedName>
        <fullName evidence="1">Uncharacterized protein</fullName>
    </submittedName>
</protein>
<dbReference type="AlphaFoldDB" id="A0A0E9QWC6"/>
<reference evidence="1" key="2">
    <citation type="journal article" date="2015" name="Fish Shellfish Immunol.">
        <title>Early steps in the European eel (Anguilla anguilla)-Vibrio vulnificus interaction in the gills: Role of the RtxA13 toxin.</title>
        <authorList>
            <person name="Callol A."/>
            <person name="Pajuelo D."/>
            <person name="Ebbesson L."/>
            <person name="Teles M."/>
            <person name="MacKenzie S."/>
            <person name="Amaro C."/>
        </authorList>
    </citation>
    <scope>NUCLEOTIDE SEQUENCE</scope>
</reference>
<name>A0A0E9QWC6_ANGAN</name>
<dbReference type="EMBL" id="GBXM01087413">
    <property type="protein sequence ID" value="JAH21164.1"/>
    <property type="molecule type" value="Transcribed_RNA"/>
</dbReference>
<accession>A0A0E9QWC6</accession>
<proteinExistence type="predicted"/>
<organism evidence="1">
    <name type="scientific">Anguilla anguilla</name>
    <name type="common">European freshwater eel</name>
    <name type="synonym">Muraena anguilla</name>
    <dbReference type="NCBI Taxonomy" id="7936"/>
    <lineage>
        <taxon>Eukaryota</taxon>
        <taxon>Metazoa</taxon>
        <taxon>Chordata</taxon>
        <taxon>Craniata</taxon>
        <taxon>Vertebrata</taxon>
        <taxon>Euteleostomi</taxon>
        <taxon>Actinopterygii</taxon>
        <taxon>Neopterygii</taxon>
        <taxon>Teleostei</taxon>
        <taxon>Anguilliformes</taxon>
        <taxon>Anguillidae</taxon>
        <taxon>Anguilla</taxon>
    </lineage>
</organism>